<evidence type="ECO:0000313" key="3">
    <source>
        <dbReference type="EMBL" id="SHK00901.1"/>
    </source>
</evidence>
<reference evidence="3 4" key="1">
    <citation type="submission" date="2016-11" db="EMBL/GenBank/DDBJ databases">
        <authorList>
            <person name="Jaros S."/>
            <person name="Januszkiewicz K."/>
            <person name="Wedrychowicz H."/>
        </authorList>
    </citation>
    <scope>NUCLEOTIDE SEQUENCE [LARGE SCALE GENOMIC DNA]</scope>
    <source>
        <strain evidence="3 4">DSM 27063</strain>
    </source>
</reference>
<keyword evidence="1" id="KW-0472">Membrane</keyword>
<dbReference type="Proteomes" id="UP000184050">
    <property type="component" value="Unassembled WGS sequence"/>
</dbReference>
<feature type="transmembrane region" description="Helical" evidence="1">
    <location>
        <begin position="36"/>
        <end position="54"/>
    </location>
</feature>
<proteinExistence type="predicted"/>
<dbReference type="Pfam" id="PF18962">
    <property type="entry name" value="Por_Secre_tail"/>
    <property type="match status" value="1"/>
</dbReference>
<evidence type="ECO:0000259" key="2">
    <source>
        <dbReference type="Pfam" id="PF18962"/>
    </source>
</evidence>
<dbReference type="PROSITE" id="PS00134">
    <property type="entry name" value="TRYPSIN_HIS"/>
    <property type="match status" value="1"/>
</dbReference>
<keyword evidence="1" id="KW-0812">Transmembrane</keyword>
<dbReference type="PANTHER" id="PTHR36234:SF5">
    <property type="entry name" value="LYSYL ENDOPEPTIDASE"/>
    <property type="match status" value="1"/>
</dbReference>
<dbReference type="STRING" id="1168035.SAMN05444280_1498"/>
<keyword evidence="4" id="KW-1185">Reference proteome</keyword>
<dbReference type="OrthoDB" id="9342482at2"/>
<feature type="domain" description="Secretion system C-terminal sorting" evidence="2">
    <location>
        <begin position="690"/>
        <end position="761"/>
    </location>
</feature>
<gene>
    <name evidence="3" type="ORF">SAMN05444280_1498</name>
</gene>
<dbReference type="InterPro" id="IPR043504">
    <property type="entry name" value="Peptidase_S1_PA_chymotrypsin"/>
</dbReference>
<sequence>MHKNTETFAEVFKKQIYSSHGLNINFGKKIYYMRKLFFTALLVFFTVFFAHAQVSQGGRPIELPALKSTGIPEKVMPPFSRNELQQFNTIDEKETLLKPFRFAHGFDVSISPATDGKWTTNVRGNDIWQLKIRSENAFSLSLIFDKFHLPPGSRLFLFNEKESFYTGAFTSANNKPSGKFAVAPVAGDELIVQYEIPAGYDGVNDFTITQVNHDFVGILKYSDRRPMGKPAGDCNIDINCETEDTWHETKDAVCRIITAKQEGTRKFSEICTGTLINNTAENQKPYVITAAHCIEKAEFAETSVFTFNYESPYCAPLDGDPGNSVSGAKLLAISDSLDFALVELTLEPPPDYRPFYAGWDVFAPVPDSSTSIHHPQGDIKKIAYDSDPPVISDFRSDYTPDGFLKINRWDAGVTEAGSSGGPLFNPGQKLIGTLTGGAATCDNPVRDYFSRLDIAWEFRPDSTQQLKYWLDPFNSGNKSVEGKRFYTDEDYCLAFTNLTADDSHENIPLRDGNEFLGYWGGTNSAGITEFTERFSIYGNEQLSGISLGVGKLYLSNQDPFSDREITLKVYNGSNLPKTLIYSQPVNIKSLVPDAMNYIGFDETVEPADTFFIGFELSNLQPLDTFVVYQSLREPDMENNFYFKKDNWWNVFQEANTEGYSMANVFELVACNVDPMVNDTPLVTKPMEVLIYPNPAHSKFTFEAGQDIQRENIKIYNLIGQEINAEFNTVSNKKIEIDLSGNQPGVYFVRLKTAEGIVSKKVTWVPW</sequence>
<dbReference type="AlphaFoldDB" id="A0A1M6NZ12"/>
<dbReference type="NCBIfam" id="TIGR04183">
    <property type="entry name" value="Por_Secre_tail"/>
    <property type="match status" value="1"/>
</dbReference>
<dbReference type="InterPro" id="IPR009003">
    <property type="entry name" value="Peptidase_S1_PA"/>
</dbReference>
<dbReference type="Gene3D" id="2.40.10.10">
    <property type="entry name" value="Trypsin-like serine proteases"/>
    <property type="match status" value="2"/>
</dbReference>
<dbReference type="Pfam" id="PF13365">
    <property type="entry name" value="Trypsin_2"/>
    <property type="match status" value="1"/>
</dbReference>
<dbReference type="SUPFAM" id="SSF50494">
    <property type="entry name" value="Trypsin-like serine proteases"/>
    <property type="match status" value="1"/>
</dbReference>
<name>A0A1M6NZ12_9BACT</name>
<dbReference type="InterPro" id="IPR018114">
    <property type="entry name" value="TRYPSIN_HIS"/>
</dbReference>
<evidence type="ECO:0000256" key="1">
    <source>
        <dbReference type="SAM" id="Phobius"/>
    </source>
</evidence>
<keyword evidence="1" id="KW-1133">Transmembrane helix</keyword>
<dbReference type="PANTHER" id="PTHR36234">
    <property type="entry name" value="LYSYL ENDOPEPTIDASE"/>
    <property type="match status" value="1"/>
</dbReference>
<dbReference type="GO" id="GO:0006508">
    <property type="term" value="P:proteolysis"/>
    <property type="evidence" value="ECO:0007669"/>
    <property type="project" value="InterPro"/>
</dbReference>
<protein>
    <submittedName>
        <fullName evidence="3">Por secretion system C-terminal sorting domain-containing protein</fullName>
    </submittedName>
</protein>
<evidence type="ECO:0000313" key="4">
    <source>
        <dbReference type="Proteomes" id="UP000184050"/>
    </source>
</evidence>
<accession>A0A1M6NZ12</accession>
<organism evidence="3 4">
    <name type="scientific">Tangfeifania diversioriginum</name>
    <dbReference type="NCBI Taxonomy" id="1168035"/>
    <lineage>
        <taxon>Bacteria</taxon>
        <taxon>Pseudomonadati</taxon>
        <taxon>Bacteroidota</taxon>
        <taxon>Bacteroidia</taxon>
        <taxon>Marinilabiliales</taxon>
        <taxon>Prolixibacteraceae</taxon>
        <taxon>Tangfeifania</taxon>
    </lineage>
</organism>
<dbReference type="GO" id="GO:0004252">
    <property type="term" value="F:serine-type endopeptidase activity"/>
    <property type="evidence" value="ECO:0007669"/>
    <property type="project" value="InterPro"/>
</dbReference>
<dbReference type="InterPro" id="IPR026444">
    <property type="entry name" value="Secre_tail"/>
</dbReference>
<dbReference type="EMBL" id="FQZE01000049">
    <property type="protein sequence ID" value="SHK00901.1"/>
    <property type="molecule type" value="Genomic_DNA"/>
</dbReference>